<dbReference type="PANTHER" id="PTHR45982:SF1">
    <property type="entry name" value="REGULATOR OF CHROMOSOME CONDENSATION"/>
    <property type="match status" value="1"/>
</dbReference>
<dbReference type="Proteomes" id="UP000316330">
    <property type="component" value="Unassembled WGS sequence"/>
</dbReference>
<keyword evidence="2" id="KW-1185">Reference proteome</keyword>
<dbReference type="SUPFAM" id="SSF50985">
    <property type="entry name" value="RCC1/BLIP-II"/>
    <property type="match status" value="1"/>
</dbReference>
<proteinExistence type="predicted"/>
<evidence type="ECO:0000313" key="2">
    <source>
        <dbReference type="Proteomes" id="UP000316330"/>
    </source>
</evidence>
<dbReference type="Gene3D" id="2.130.10.30">
    <property type="entry name" value="Regulator of chromosome condensation 1/beta-lactamase-inhibitor protein II"/>
    <property type="match status" value="3"/>
</dbReference>
<dbReference type="EMBL" id="VNJJ01000014">
    <property type="protein sequence ID" value="TVX96851.1"/>
    <property type="molecule type" value="Genomic_DNA"/>
</dbReference>
<name>A0A559JAI1_9BACL</name>
<sequence>MKLFEINSVYNTGNQLHKWNSIKEMEECIMTNDIRKGPLKSLRKVVLLAAALSLVLVTEAMAAPKPEVKTNPLIVTASNYHSTAYTSDGEVWYWGGVADVILGKHTFRDNRPELMQDLKNAVEIQSYQYRELILKKDGTVWEWGPVYEQASTENNDGKTGFPVPEQIKGLPPIVKISASSISSAIDKDGSVWVWHPDRYFTGVHKLKNITDAKDISANGSGLLAILKKDGTVWEWEAYKETNANTDYTATQIKELKGVAALSSGHGTNYFAIKKDGTVWGWGKNPGGALGLPIATDFEESPVQIKSLKDVSSITTGYLRTLIIKKDGSLWVMGYDVADVSYDLKRGPELRRVKGLEKVTSVALGYNHAVAVTEDGKLWAWGGNAAGQLGDASFKDNSAPTPVRLPK</sequence>
<accession>A0A559JAI1</accession>
<organism evidence="1 2">
    <name type="scientific">Cohnella terricola</name>
    <dbReference type="NCBI Taxonomy" id="1289167"/>
    <lineage>
        <taxon>Bacteria</taxon>
        <taxon>Bacillati</taxon>
        <taxon>Bacillota</taxon>
        <taxon>Bacilli</taxon>
        <taxon>Bacillales</taxon>
        <taxon>Paenibacillaceae</taxon>
        <taxon>Cohnella</taxon>
    </lineage>
</organism>
<dbReference type="AlphaFoldDB" id="A0A559JAI1"/>
<dbReference type="InterPro" id="IPR000408">
    <property type="entry name" value="Reg_chr_condens"/>
</dbReference>
<dbReference type="PROSITE" id="PS50012">
    <property type="entry name" value="RCC1_3"/>
    <property type="match status" value="2"/>
</dbReference>
<dbReference type="PANTHER" id="PTHR45982">
    <property type="entry name" value="REGULATOR OF CHROMOSOME CONDENSATION"/>
    <property type="match status" value="1"/>
</dbReference>
<reference evidence="1 2" key="1">
    <citation type="submission" date="2019-07" db="EMBL/GenBank/DDBJ databases">
        <authorList>
            <person name="Kim J."/>
        </authorList>
    </citation>
    <scope>NUCLEOTIDE SEQUENCE [LARGE SCALE GENOMIC DNA]</scope>
    <source>
        <strain evidence="1 2">G13</strain>
    </source>
</reference>
<comment type="caution">
    <text evidence="1">The sequence shown here is derived from an EMBL/GenBank/DDBJ whole genome shotgun (WGS) entry which is preliminary data.</text>
</comment>
<evidence type="ECO:0008006" key="3">
    <source>
        <dbReference type="Google" id="ProtNLM"/>
    </source>
</evidence>
<dbReference type="PRINTS" id="PR00633">
    <property type="entry name" value="RCCNDNSATION"/>
</dbReference>
<dbReference type="OrthoDB" id="27389at2"/>
<dbReference type="InterPro" id="IPR009091">
    <property type="entry name" value="RCC1/BLIP-II"/>
</dbReference>
<dbReference type="InterPro" id="IPR051553">
    <property type="entry name" value="Ran_GTPase-activating"/>
</dbReference>
<protein>
    <recommendedName>
        <fullName evidence="3">Chromosome condensation regulator RCC1</fullName>
    </recommendedName>
</protein>
<dbReference type="Pfam" id="PF00415">
    <property type="entry name" value="RCC1"/>
    <property type="match status" value="1"/>
</dbReference>
<dbReference type="Pfam" id="PF13540">
    <property type="entry name" value="RCC1_2"/>
    <property type="match status" value="1"/>
</dbReference>
<gene>
    <name evidence="1" type="ORF">FPZ45_19825</name>
</gene>
<evidence type="ECO:0000313" key="1">
    <source>
        <dbReference type="EMBL" id="TVX96851.1"/>
    </source>
</evidence>